<keyword evidence="4" id="KW-1185">Reference proteome</keyword>
<organism evidence="3 4">
    <name type="scientific">Bradyrhizobium retamae</name>
    <dbReference type="NCBI Taxonomy" id="1300035"/>
    <lineage>
        <taxon>Bacteria</taxon>
        <taxon>Pseudomonadati</taxon>
        <taxon>Pseudomonadota</taxon>
        <taxon>Alphaproteobacteria</taxon>
        <taxon>Hyphomicrobiales</taxon>
        <taxon>Nitrobacteraceae</taxon>
        <taxon>Bradyrhizobium</taxon>
    </lineage>
</organism>
<keyword evidence="2" id="KW-0732">Signal</keyword>
<comment type="caution">
    <text evidence="3">The sequence shown here is derived from an EMBL/GenBank/DDBJ whole genome shotgun (WGS) entry which is preliminary data.</text>
</comment>
<feature type="signal peptide" evidence="2">
    <location>
        <begin position="1"/>
        <end position="19"/>
    </location>
</feature>
<feature type="region of interest" description="Disordered" evidence="1">
    <location>
        <begin position="132"/>
        <end position="155"/>
    </location>
</feature>
<evidence type="ECO:0000313" key="3">
    <source>
        <dbReference type="EMBL" id="KRR22613.1"/>
    </source>
</evidence>
<dbReference type="EMBL" id="LLYA01000163">
    <property type="protein sequence ID" value="KRR22613.1"/>
    <property type="molecule type" value="Genomic_DNA"/>
</dbReference>
<dbReference type="Proteomes" id="UP000052023">
    <property type="component" value="Unassembled WGS sequence"/>
</dbReference>
<proteinExistence type="predicted"/>
<evidence type="ECO:0000313" key="4">
    <source>
        <dbReference type="Proteomes" id="UP000052023"/>
    </source>
</evidence>
<accession>A0A0R3MX47</accession>
<gene>
    <name evidence="3" type="ORF">CQ13_28685</name>
</gene>
<name>A0A0R3MX47_9BRAD</name>
<feature type="chain" id="PRO_5006444656" evidence="2">
    <location>
        <begin position="20"/>
        <end position="155"/>
    </location>
</feature>
<feature type="region of interest" description="Disordered" evidence="1">
    <location>
        <begin position="24"/>
        <end position="47"/>
    </location>
</feature>
<reference evidence="3 4" key="1">
    <citation type="submission" date="2014-03" db="EMBL/GenBank/DDBJ databases">
        <title>Bradyrhizobium valentinum sp. nov., isolated from effective nodules of Lupinus mariae-josephae, a lupine endemic of basic-lime soils in Eastern Spain.</title>
        <authorList>
            <person name="Duran D."/>
            <person name="Rey L."/>
            <person name="Navarro A."/>
            <person name="Busquets A."/>
            <person name="Imperial J."/>
            <person name="Ruiz-Argueso T."/>
        </authorList>
    </citation>
    <scope>NUCLEOTIDE SEQUENCE [LARGE SCALE GENOMIC DNA]</scope>
    <source>
        <strain evidence="3 4">Ro19</strain>
    </source>
</reference>
<dbReference type="AlphaFoldDB" id="A0A0R3MX47"/>
<sequence>MHPAAVFASGILCLASAAAIDQTTAPQPRNGMPATSPFNARSSRPAGIPLGSTEIAMPGISPLNPSLDIVGCAASGSAASPSALFDGGGLSNGSSIVCSGNTAASSLQSLSSTVEHLGIPLGATEIGGAGISPAVPVPGPGHADNTSSIGGSGNP</sequence>
<evidence type="ECO:0000256" key="2">
    <source>
        <dbReference type="SAM" id="SignalP"/>
    </source>
</evidence>
<protein>
    <submittedName>
        <fullName evidence="3">Uncharacterized protein</fullName>
    </submittedName>
</protein>
<evidence type="ECO:0000256" key="1">
    <source>
        <dbReference type="SAM" id="MobiDB-lite"/>
    </source>
</evidence>